<evidence type="ECO:0000313" key="3">
    <source>
        <dbReference type="EMBL" id="EXB77867.1"/>
    </source>
</evidence>
<protein>
    <submittedName>
        <fullName evidence="3">Uncharacterized protein</fullName>
    </submittedName>
</protein>
<evidence type="ECO:0000256" key="2">
    <source>
        <dbReference type="SAM" id="SignalP"/>
    </source>
</evidence>
<feature type="signal peptide" evidence="2">
    <location>
        <begin position="1"/>
        <end position="22"/>
    </location>
</feature>
<reference evidence="4" key="1">
    <citation type="submission" date="2013-01" db="EMBL/GenBank/DDBJ databases">
        <title>Draft Genome Sequence of a Mulberry Tree, Morus notabilis C.K. Schneid.</title>
        <authorList>
            <person name="He N."/>
            <person name="Zhao S."/>
        </authorList>
    </citation>
    <scope>NUCLEOTIDE SEQUENCE</scope>
</reference>
<organism evidence="3 4">
    <name type="scientific">Morus notabilis</name>
    <dbReference type="NCBI Taxonomy" id="981085"/>
    <lineage>
        <taxon>Eukaryota</taxon>
        <taxon>Viridiplantae</taxon>
        <taxon>Streptophyta</taxon>
        <taxon>Embryophyta</taxon>
        <taxon>Tracheophyta</taxon>
        <taxon>Spermatophyta</taxon>
        <taxon>Magnoliopsida</taxon>
        <taxon>eudicotyledons</taxon>
        <taxon>Gunneridae</taxon>
        <taxon>Pentapetalae</taxon>
        <taxon>rosids</taxon>
        <taxon>fabids</taxon>
        <taxon>Rosales</taxon>
        <taxon>Moraceae</taxon>
        <taxon>Moreae</taxon>
        <taxon>Morus</taxon>
    </lineage>
</organism>
<sequence length="85" mass="9670">MSKSDPKLQVLALFLANRPLLALEFFPTGRPVTLPSVDRPPLYRQTDTNPKKTNSFRTSNHEQHADTNLTKLETRLKSGVRLQLI</sequence>
<evidence type="ECO:0000313" key="4">
    <source>
        <dbReference type="Proteomes" id="UP000030645"/>
    </source>
</evidence>
<gene>
    <name evidence="3" type="ORF">L484_009163</name>
</gene>
<dbReference type="AlphaFoldDB" id="W9R9N0"/>
<accession>W9R9N0</accession>
<proteinExistence type="predicted"/>
<dbReference type="EMBL" id="KE344763">
    <property type="protein sequence ID" value="EXB77867.1"/>
    <property type="molecule type" value="Genomic_DNA"/>
</dbReference>
<feature type="chain" id="PRO_5004931255" evidence="2">
    <location>
        <begin position="23"/>
        <end position="85"/>
    </location>
</feature>
<keyword evidence="2" id="KW-0732">Signal</keyword>
<keyword evidence="4" id="KW-1185">Reference proteome</keyword>
<feature type="compositionally biased region" description="Polar residues" evidence="1">
    <location>
        <begin position="45"/>
        <end position="58"/>
    </location>
</feature>
<name>W9R9N0_9ROSA</name>
<evidence type="ECO:0000256" key="1">
    <source>
        <dbReference type="SAM" id="MobiDB-lite"/>
    </source>
</evidence>
<feature type="region of interest" description="Disordered" evidence="1">
    <location>
        <begin position="36"/>
        <end position="68"/>
    </location>
</feature>
<dbReference type="Proteomes" id="UP000030645">
    <property type="component" value="Unassembled WGS sequence"/>
</dbReference>